<feature type="domain" description="Fucosyltransferase N-terminal" evidence="26">
    <location>
        <begin position="102"/>
        <end position="207"/>
    </location>
</feature>
<evidence type="ECO:0000256" key="21">
    <source>
        <dbReference type="ARBA" id="ARBA00037848"/>
    </source>
</evidence>
<comment type="catalytic activity">
    <reaction evidence="18">
        <text>alpha-N-glycoloylneuraminosyl-(2-&gt;3)-beta-D-galactosyl-(1-&gt;4)-N-acetyl-beta-D-glucosaminyl-(1-&gt;3)-beta-D-galactosyl-(1-&gt;4)-N-acetyl-beta-D-glucosaminyl-(1-&gt;3)-beta-D-galactosyl-(1-&gt;4)-beta-D-glucosyl-(1&lt;-&gt;1')-ceramide + GDP-beta-L-fucose = alpha-N-glycoloylneuraminosyl-(2-&gt;3)-beta-D-galactosyl-(1-&gt;4)-N-acetyl-beta-D-glucosaminyl-(1-&gt;3)-beta-D-galactosyl-(1-&gt;4)-[alpha-L-fucosyl-(1-&gt;3)]-N-acetyl-beta-D-glucosaminyl-(1-&gt;3)-beta-D-galactosyl-(1-&gt;4)-beta-D-glucosyl-(1&lt;-&gt;1')-ceramide + GDP + H(+)</text>
        <dbReference type="Rhea" id="RHEA:48388"/>
        <dbReference type="ChEBI" id="CHEBI:15378"/>
        <dbReference type="ChEBI" id="CHEBI:57273"/>
        <dbReference type="ChEBI" id="CHEBI:58189"/>
        <dbReference type="ChEBI" id="CHEBI:90383"/>
        <dbReference type="ChEBI" id="CHEBI:90384"/>
    </reaction>
    <physiologicalReaction direction="left-to-right" evidence="18">
        <dbReference type="Rhea" id="RHEA:48389"/>
    </physiologicalReaction>
</comment>
<dbReference type="InterPro" id="IPR031481">
    <property type="entry name" value="Glyco_tran_10_N"/>
</dbReference>
<comment type="catalytic activity">
    <reaction evidence="20">
        <text>a neolactoside nLc4Cer + GDP-beta-L-fucose = a neolactoside III(3)-alpha-Fuc-nLc4Cer + GDP + H(+)</text>
        <dbReference type="Rhea" id="RHEA:48376"/>
        <dbReference type="ChEBI" id="CHEBI:15378"/>
        <dbReference type="ChEBI" id="CHEBI:57273"/>
        <dbReference type="ChEBI" id="CHEBI:58189"/>
        <dbReference type="ChEBI" id="CHEBI:90376"/>
        <dbReference type="ChEBI" id="CHEBI:90379"/>
    </reaction>
    <physiologicalReaction direction="left-to-right" evidence="20">
        <dbReference type="Rhea" id="RHEA:48377"/>
    </physiologicalReaction>
</comment>
<protein>
    <recommendedName>
        <fullName evidence="24">Fucosyltransferase</fullName>
        <ecNumber evidence="24">2.4.1.-</ecNumber>
    </recommendedName>
</protein>
<evidence type="ECO:0000256" key="10">
    <source>
        <dbReference type="ARBA" id="ARBA00023034"/>
    </source>
</evidence>
<evidence type="ECO:0000313" key="28">
    <source>
        <dbReference type="Proteomes" id="UP001501920"/>
    </source>
</evidence>
<evidence type="ECO:0000256" key="14">
    <source>
        <dbReference type="ARBA" id="ARBA00023180"/>
    </source>
</evidence>
<evidence type="ECO:0000256" key="7">
    <source>
        <dbReference type="ARBA" id="ARBA00022692"/>
    </source>
</evidence>
<name>A0A3B4BP39_PYGNA</name>
<dbReference type="Pfam" id="PF00852">
    <property type="entry name" value="Glyco_transf_10"/>
    <property type="match status" value="1"/>
</dbReference>
<evidence type="ECO:0000256" key="22">
    <source>
        <dbReference type="ARBA" id="ARBA00043828"/>
    </source>
</evidence>
<keyword evidence="12 24" id="KW-0472">Membrane</keyword>
<dbReference type="AlphaFoldDB" id="A0A3B4BP39"/>
<evidence type="ECO:0000256" key="17">
    <source>
        <dbReference type="ARBA" id="ARBA00036234"/>
    </source>
</evidence>
<comment type="subcellular location">
    <subcellularLocation>
        <location evidence="24">Golgi apparatus</location>
        <location evidence="24">Golgi stack membrane</location>
        <topology evidence="24">Single-pass type II membrane protein</topology>
    </subcellularLocation>
    <subcellularLocation>
        <location evidence="21">Golgi apparatus</location>
        <location evidence="21">trans-Golgi network membrane</location>
        <topology evidence="21">Single-pass type II membrane protein</topology>
    </subcellularLocation>
</comment>
<dbReference type="Pfam" id="PF17039">
    <property type="entry name" value="Glyco_tran_10_N"/>
    <property type="match status" value="1"/>
</dbReference>
<evidence type="ECO:0000256" key="11">
    <source>
        <dbReference type="ARBA" id="ARBA00023098"/>
    </source>
</evidence>
<dbReference type="UniPathway" id="UPA00378"/>
<dbReference type="InterPro" id="IPR055270">
    <property type="entry name" value="Glyco_tran_10_C"/>
</dbReference>
<gene>
    <name evidence="27" type="primary">FUT9</name>
</gene>
<accession>A0A3B4BP39</accession>
<comment type="catalytic activity">
    <reaction evidence="19">
        <text>an N-acetyl-alpha-neuraminyl-(2-&gt;3)-beta-D-galactosyl-(1-&gt;4)-N-acetyl-beta-D-glucosaminyl derivative + GDP-beta-L-fucose = an alpha-Neu5Ac-(2-&gt;3)-beta-D-Gal-(1-&gt;4)-[alpha-L-Fuc-(1-&gt;3)]-beta-D-GlcNAc derivative + GDP + H(+)</text>
        <dbReference type="Rhea" id="RHEA:56076"/>
        <dbReference type="ChEBI" id="CHEBI:15378"/>
        <dbReference type="ChEBI" id="CHEBI:57273"/>
        <dbReference type="ChEBI" id="CHEBI:58189"/>
        <dbReference type="ChEBI" id="CHEBI:136545"/>
        <dbReference type="ChEBI" id="CHEBI:139509"/>
    </reaction>
    <physiologicalReaction direction="left-to-right" evidence="19">
        <dbReference type="Rhea" id="RHEA:56077"/>
    </physiologicalReaction>
</comment>
<evidence type="ECO:0000256" key="15">
    <source>
        <dbReference type="ARBA" id="ARBA00029329"/>
    </source>
</evidence>
<dbReference type="STRING" id="42514.ENSPNAP00000000214"/>
<evidence type="ECO:0000256" key="1">
    <source>
        <dbReference type="ARBA" id="ARBA00004922"/>
    </source>
</evidence>
<dbReference type="InterPro" id="IPR038577">
    <property type="entry name" value="GT10-like_C_sf"/>
</dbReference>
<evidence type="ECO:0000256" key="19">
    <source>
        <dbReference type="ARBA" id="ARBA00036481"/>
    </source>
</evidence>
<feature type="transmembrane region" description="Helical" evidence="24">
    <location>
        <begin position="12"/>
        <end position="31"/>
    </location>
</feature>
<evidence type="ECO:0000259" key="26">
    <source>
        <dbReference type="Pfam" id="PF17039"/>
    </source>
</evidence>
<keyword evidence="9 24" id="KW-1133">Transmembrane helix</keyword>
<evidence type="ECO:0000256" key="20">
    <source>
        <dbReference type="ARBA" id="ARBA00036757"/>
    </source>
</evidence>
<evidence type="ECO:0000256" key="13">
    <source>
        <dbReference type="ARBA" id="ARBA00023157"/>
    </source>
</evidence>
<comment type="catalytic activity">
    <reaction evidence="23">
        <text>an alpha-L-Fuc-(1-&gt;2)-beta-D-Gal-(1-&gt;4)-beta-D-GlcNAc derivative + GDP-beta-L-fucose = an alpha-L-Fuc-(1-&gt;2)-beta-D-Gal-(1-&gt;4)-[alpha-L-Fuc-(1-&gt;3)]-beta-D-GlcNAc derivative + GDP + H(+)</text>
        <dbReference type="Rhea" id="RHEA:77191"/>
        <dbReference type="ChEBI" id="CHEBI:15378"/>
        <dbReference type="ChEBI" id="CHEBI:57273"/>
        <dbReference type="ChEBI" id="CHEBI:58189"/>
        <dbReference type="ChEBI" id="CHEBI:133510"/>
        <dbReference type="ChEBI" id="CHEBI:195560"/>
    </reaction>
    <physiologicalReaction direction="left-to-right" evidence="23">
        <dbReference type="Rhea" id="RHEA:77192"/>
    </physiologicalReaction>
</comment>
<comment type="similarity">
    <text evidence="3 24">Belongs to the glycosyltransferase 10 family.</text>
</comment>
<dbReference type="GeneTree" id="ENSGT00940000155095"/>
<dbReference type="EC" id="2.4.1.-" evidence="24"/>
<evidence type="ECO:0000313" key="27">
    <source>
        <dbReference type="Ensembl" id="ENSPNAP00000000214.1"/>
    </source>
</evidence>
<sequence length="398" mass="47019">MMHKTQSGPFQHCLVVFILLLFSGIIFYIYYKPTVSWAPCPEITVSTHDVCMDACFDIFKTENLIQNINNSCSINYTLVKQQISNKQFDDTEEKNRKLHQYDTIILIWVWPFGQSFDVGSCGALFGITGCYLTADRSFYDKAHGVMFHLRDIYGDLPNLQKMPRPPQQKWVWMNMESPDNVARLRAPDLFNLTSNYRQDSDVWVPYGQILGASEEDKVFQIPEKNKLACWIVSNWNNNFKRVKYFNELSRHIKIEAYGRYFGRYVSDENYPGIVSSCKFYLSFENSIHKDYITEKLFNPMKLGTVPVVLGPSRENYEEFVPKDSFIHVDDFKTPEELAEHLKRLDQNQEMYEQYFNWRKNFVAKPSYFGLEHACRICDHVKRNKGYRVFKNLDKWYWG</sequence>
<dbReference type="PANTHER" id="PTHR11929">
    <property type="entry name" value="ALPHA- 1,3 -FUCOSYLTRANSFERASE"/>
    <property type="match status" value="1"/>
</dbReference>
<keyword evidence="6 24" id="KW-0808">Transferase</keyword>
<comment type="pathway">
    <text evidence="1">Protein modification; protein glycosylation.</text>
</comment>
<keyword evidence="5 24" id="KW-0328">Glycosyltransferase</keyword>
<comment type="pathway">
    <text evidence="2">Glycolipid biosynthesis.</text>
</comment>
<evidence type="ECO:0000256" key="16">
    <source>
        <dbReference type="ARBA" id="ARBA00036053"/>
    </source>
</evidence>
<keyword evidence="11" id="KW-0443">Lipid metabolism</keyword>
<evidence type="ECO:0000256" key="8">
    <source>
        <dbReference type="ARBA" id="ARBA00022968"/>
    </source>
</evidence>
<keyword evidence="10 24" id="KW-0333">Golgi apparatus</keyword>
<dbReference type="GO" id="GO:0032580">
    <property type="term" value="C:Golgi cisterna membrane"/>
    <property type="evidence" value="ECO:0007669"/>
    <property type="project" value="UniProtKB-SubCell"/>
</dbReference>
<evidence type="ECO:0000256" key="4">
    <source>
        <dbReference type="ARBA" id="ARBA00011738"/>
    </source>
</evidence>
<dbReference type="SUPFAM" id="SSF53756">
    <property type="entry name" value="UDP-Glycosyltransferase/glycogen phosphorylase"/>
    <property type="match status" value="1"/>
</dbReference>
<dbReference type="InterPro" id="IPR001503">
    <property type="entry name" value="Glyco_trans_10"/>
</dbReference>
<comment type="subunit">
    <text evidence="4">Homodimer.</text>
</comment>
<reference evidence="27" key="3">
    <citation type="submission" date="2025-09" db="UniProtKB">
        <authorList>
            <consortium name="Ensembl"/>
        </authorList>
    </citation>
    <scope>IDENTIFICATION</scope>
</reference>
<evidence type="ECO:0000256" key="3">
    <source>
        <dbReference type="ARBA" id="ARBA00008919"/>
    </source>
</evidence>
<evidence type="ECO:0000256" key="23">
    <source>
        <dbReference type="ARBA" id="ARBA00043838"/>
    </source>
</evidence>
<evidence type="ECO:0000256" key="6">
    <source>
        <dbReference type="ARBA" id="ARBA00022679"/>
    </source>
</evidence>
<dbReference type="PANTHER" id="PTHR11929:SF10">
    <property type="entry name" value="4-GALACTOSYL-N-ACETYLGLUCOSAMINIDE 3-ALPHA-L-FUCOSYLTRANSFERASE 9"/>
    <property type="match status" value="1"/>
</dbReference>
<feature type="domain" description="Fucosyltransferase C-terminal" evidence="25">
    <location>
        <begin position="222"/>
        <end position="395"/>
    </location>
</feature>
<comment type="catalytic activity">
    <reaction evidence="22">
        <text>beta-D-Gal-(1-&gt;4)-beta-D-GlcNAc-(1-&gt;3)-beta-D-Gal-(1-&gt;4)-D-Glc + GDP-beta-L-fucose = beta-D-Gal-(1-&gt;4)-[alpha-L-Fuc-(1-&gt;3)]-beta-D-GlcNAc-(1-&gt;3)-beta-D-Gal-(1-&gt;4)-D-Glc + GDP + H(+)</text>
        <dbReference type="Rhea" id="RHEA:77187"/>
        <dbReference type="ChEBI" id="CHEBI:15378"/>
        <dbReference type="ChEBI" id="CHEBI:57273"/>
        <dbReference type="ChEBI" id="CHEBI:58189"/>
        <dbReference type="ChEBI" id="CHEBI:60239"/>
        <dbReference type="ChEBI" id="CHEBI:61352"/>
    </reaction>
    <physiologicalReaction direction="left-to-right" evidence="22">
        <dbReference type="Rhea" id="RHEA:77188"/>
    </physiologicalReaction>
</comment>
<keyword evidence="7 24" id="KW-0812">Transmembrane</keyword>
<dbReference type="GO" id="GO:0006629">
    <property type="term" value="P:lipid metabolic process"/>
    <property type="evidence" value="ECO:0007669"/>
    <property type="project" value="UniProtKB-KW"/>
</dbReference>
<dbReference type="OrthoDB" id="427096at2759"/>
<evidence type="ECO:0000259" key="25">
    <source>
        <dbReference type="Pfam" id="PF00852"/>
    </source>
</evidence>
<organism evidence="27 28">
    <name type="scientific">Pygocentrus nattereri</name>
    <name type="common">Red-bellied piranha</name>
    <dbReference type="NCBI Taxonomy" id="42514"/>
    <lineage>
        <taxon>Eukaryota</taxon>
        <taxon>Metazoa</taxon>
        <taxon>Chordata</taxon>
        <taxon>Craniata</taxon>
        <taxon>Vertebrata</taxon>
        <taxon>Euteleostomi</taxon>
        <taxon>Actinopterygii</taxon>
        <taxon>Neopterygii</taxon>
        <taxon>Teleostei</taxon>
        <taxon>Ostariophysi</taxon>
        <taxon>Characiformes</taxon>
        <taxon>Characoidei</taxon>
        <taxon>Pygocentrus</taxon>
    </lineage>
</organism>
<dbReference type="GO" id="GO:0017083">
    <property type="term" value="F:4-galactosyl-N-acetylglucosaminide 3-alpha-L-fucosyltransferase activity"/>
    <property type="evidence" value="ECO:0007669"/>
    <property type="project" value="UniProtKB-EC"/>
</dbReference>
<keyword evidence="14" id="KW-0325">Glycoprotein</keyword>
<keyword evidence="28" id="KW-1185">Reference proteome</keyword>
<evidence type="ECO:0000256" key="24">
    <source>
        <dbReference type="RuleBase" id="RU003832"/>
    </source>
</evidence>
<evidence type="ECO:0000256" key="2">
    <source>
        <dbReference type="ARBA" id="ARBA00004934"/>
    </source>
</evidence>
<keyword evidence="13" id="KW-1015">Disulfide bond</keyword>
<evidence type="ECO:0000256" key="9">
    <source>
        <dbReference type="ARBA" id="ARBA00022989"/>
    </source>
</evidence>
<keyword evidence="8" id="KW-0735">Signal-anchor</keyword>
<comment type="catalytic activity">
    <reaction evidence="15">
        <text>a beta-D-galactosyl-(1-&gt;4)-N-acetyl-beta-D-glucosaminyl derivative + GDP-beta-L-fucose = a beta-D-galactosyl-(1-&gt;4)-[alpha-L-fucosyl-(1-&gt;3)]-N-acetyl-beta-D-glucosaminyl derivative + GDP + H(+)</text>
        <dbReference type="Rhea" id="RHEA:14257"/>
        <dbReference type="ChEBI" id="CHEBI:15378"/>
        <dbReference type="ChEBI" id="CHEBI:57273"/>
        <dbReference type="ChEBI" id="CHEBI:58189"/>
        <dbReference type="ChEBI" id="CHEBI:133507"/>
        <dbReference type="ChEBI" id="CHEBI:137941"/>
        <dbReference type="EC" id="2.4.1.152"/>
    </reaction>
    <physiologicalReaction direction="left-to-right" evidence="15">
        <dbReference type="Rhea" id="RHEA:14258"/>
    </physiologicalReaction>
</comment>
<evidence type="ECO:0000256" key="12">
    <source>
        <dbReference type="ARBA" id="ARBA00023136"/>
    </source>
</evidence>
<proteinExistence type="inferred from homology"/>
<reference evidence="27 28" key="1">
    <citation type="submission" date="2020-10" db="EMBL/GenBank/DDBJ databases">
        <title>Pygocentrus nattereri (red-bellied piranha) genome, fPygNat1, primary haplotype.</title>
        <authorList>
            <person name="Myers G."/>
            <person name="Meyer A."/>
            <person name="Karagic N."/>
            <person name="Pippel M."/>
            <person name="Winkler S."/>
            <person name="Tracey A."/>
            <person name="Wood J."/>
            <person name="Formenti G."/>
            <person name="Howe K."/>
            <person name="Fedrigo O."/>
            <person name="Jarvis E.D."/>
        </authorList>
    </citation>
    <scope>NUCLEOTIDE SEQUENCE [LARGE SCALE GENOMIC DNA]</scope>
</reference>
<comment type="catalytic activity">
    <reaction evidence="17">
        <text>an alpha-Neu5Ac-(2-&gt;3)-beta-D-Gal-(1-&gt;4)-beta-D-GlcNAc-(1-&gt;3)-beta-D-Gal-(1-&gt;4)-beta-D-GlcNAc derivative + GDP-beta-L-fucose = an alpha-Neu5Ac-(2-&gt;3)-beta-D-Gal-(1-&gt;4)-beta-D-GlcNAc-(1-&gt;3)-beta-D-Gal-(1-&gt;4)-[alpha-L-Fuc-(1-&gt;3)]-beta-D-GlcNAc derivative + GDP + H(+)</text>
        <dbReference type="Rhea" id="RHEA:68044"/>
        <dbReference type="ChEBI" id="CHEBI:15378"/>
        <dbReference type="ChEBI" id="CHEBI:57273"/>
        <dbReference type="ChEBI" id="CHEBI:58189"/>
        <dbReference type="ChEBI" id="CHEBI:145343"/>
        <dbReference type="ChEBI" id="CHEBI:176900"/>
    </reaction>
    <physiologicalReaction direction="left-to-right" evidence="17">
        <dbReference type="Rhea" id="RHEA:68045"/>
    </physiologicalReaction>
</comment>
<dbReference type="FunFam" id="3.40.50.11660:FF:000001">
    <property type="entry name" value="alpha-(1,3)-fucosyltransferase 9"/>
    <property type="match status" value="1"/>
</dbReference>
<dbReference type="Gene3D" id="3.40.50.11660">
    <property type="entry name" value="Glycosyl transferase family 10, C-terminal domain"/>
    <property type="match status" value="1"/>
</dbReference>
<reference evidence="27" key="2">
    <citation type="submission" date="2025-08" db="UniProtKB">
        <authorList>
            <consortium name="Ensembl"/>
        </authorList>
    </citation>
    <scope>IDENTIFICATION</scope>
</reference>
<dbReference type="OMA" id="FWLVSNC"/>
<dbReference type="Ensembl" id="ENSPNAT00000014248.2">
    <property type="protein sequence ID" value="ENSPNAP00000000214.1"/>
    <property type="gene ID" value="ENSPNAG00000007352.2"/>
</dbReference>
<dbReference type="Proteomes" id="UP001501920">
    <property type="component" value="Chromosome 11"/>
</dbReference>
<evidence type="ECO:0000256" key="18">
    <source>
        <dbReference type="ARBA" id="ARBA00036295"/>
    </source>
</evidence>
<comment type="catalytic activity">
    <reaction evidence="16">
        <text>alpha-D-galactosyl-(1-&gt;3)-beta-D-galactosyl-(1-&gt;4)-N-acetyl-beta-D-glucosaminyl-(1-&gt;3)-beta-D-galactosyl-(1-&gt;4)-beta-D-glucosyl-(1&lt;-&gt;1')-ceramide + GDP-beta-L-fucose = a neolactoside IV(3)-alpha-Gal,III(3)-alpha-Fuc-nLc4Cer + GDP + H(+)</text>
        <dbReference type="Rhea" id="RHEA:48380"/>
        <dbReference type="ChEBI" id="CHEBI:15378"/>
        <dbReference type="ChEBI" id="CHEBI:57273"/>
        <dbReference type="ChEBI" id="CHEBI:58189"/>
        <dbReference type="ChEBI" id="CHEBI:90380"/>
        <dbReference type="ChEBI" id="CHEBI:90381"/>
    </reaction>
    <physiologicalReaction direction="left-to-right" evidence="16">
        <dbReference type="Rhea" id="RHEA:48381"/>
    </physiologicalReaction>
</comment>
<evidence type="ECO:0000256" key="5">
    <source>
        <dbReference type="ARBA" id="ARBA00022676"/>
    </source>
</evidence>